<evidence type="ECO:0000313" key="2">
    <source>
        <dbReference type="EMBL" id="GMA29315.1"/>
    </source>
</evidence>
<keyword evidence="3" id="KW-1185">Reference proteome</keyword>
<dbReference type="AlphaFoldDB" id="A0AA37UNL5"/>
<comment type="caution">
    <text evidence="2">The sequence shown here is derived from an EMBL/GenBank/DDBJ whole genome shotgun (WGS) entry which is preliminary data.</text>
</comment>
<feature type="region of interest" description="Disordered" evidence="1">
    <location>
        <begin position="39"/>
        <end position="74"/>
    </location>
</feature>
<feature type="region of interest" description="Disordered" evidence="1">
    <location>
        <begin position="1"/>
        <end position="24"/>
    </location>
</feature>
<dbReference type="EMBL" id="BSUL01000001">
    <property type="protein sequence ID" value="GMA29315.1"/>
    <property type="molecule type" value="Genomic_DNA"/>
</dbReference>
<gene>
    <name evidence="2" type="ORF">GCM10025874_25680</name>
</gene>
<proteinExistence type="predicted"/>
<sequence length="74" mass="7435">MAPIRARAEASAPTAAGDQRRRAPAGIVARGVSMLLVTEPSSGPIDPGGADGTAGANSLKARRAMRDGPSVVLR</sequence>
<accession>A0AA37UNL5</accession>
<evidence type="ECO:0000256" key="1">
    <source>
        <dbReference type="SAM" id="MobiDB-lite"/>
    </source>
</evidence>
<organism evidence="2 3">
    <name type="scientific">Arenivirga flava</name>
    <dbReference type="NCBI Taxonomy" id="1930060"/>
    <lineage>
        <taxon>Bacteria</taxon>
        <taxon>Bacillati</taxon>
        <taxon>Actinomycetota</taxon>
        <taxon>Actinomycetes</taxon>
        <taxon>Micrococcales</taxon>
        <taxon>Microbacteriaceae</taxon>
        <taxon>Arenivirga</taxon>
    </lineage>
</organism>
<protein>
    <submittedName>
        <fullName evidence="2">Uncharacterized protein</fullName>
    </submittedName>
</protein>
<name>A0AA37UNL5_9MICO</name>
<reference evidence="2 3" key="1">
    <citation type="journal article" date="2014" name="Int. J. Syst. Evol. Microbiol.">
        <title>Complete genome sequence of Corynebacterium casei LMG S-19264T (=DSM 44701T), isolated from a smear-ripened cheese.</title>
        <authorList>
            <consortium name="US DOE Joint Genome Institute (JGI-PGF)"/>
            <person name="Walter F."/>
            <person name="Albersmeier A."/>
            <person name="Kalinowski J."/>
            <person name="Ruckert C."/>
        </authorList>
    </citation>
    <scope>NUCLEOTIDE SEQUENCE [LARGE SCALE GENOMIC DNA]</scope>
    <source>
        <strain evidence="2 3">NBRC 112289</strain>
    </source>
</reference>
<dbReference type="Proteomes" id="UP001157160">
    <property type="component" value="Unassembled WGS sequence"/>
</dbReference>
<evidence type="ECO:0000313" key="3">
    <source>
        <dbReference type="Proteomes" id="UP001157160"/>
    </source>
</evidence>